<dbReference type="PRINTS" id="PR00969">
    <property type="entry name" value="CHAPERONPILI"/>
</dbReference>
<dbReference type="InterPro" id="IPR018046">
    <property type="entry name" value="Pili_assmbl_chaperone_CS"/>
</dbReference>
<dbReference type="Pfam" id="PF02753">
    <property type="entry name" value="PapD_C"/>
    <property type="match status" value="1"/>
</dbReference>
<evidence type="ECO:0000256" key="3">
    <source>
        <dbReference type="ARBA" id="ARBA00022729"/>
    </source>
</evidence>
<dbReference type="PANTHER" id="PTHR30251">
    <property type="entry name" value="PILUS ASSEMBLY CHAPERONE"/>
    <property type="match status" value="1"/>
</dbReference>
<comment type="similarity">
    <text evidence="2 6">Belongs to the periplasmic pilus chaperone family.</text>
</comment>
<dbReference type="InterPro" id="IPR001829">
    <property type="entry name" value="Pili_assmbl_chaperone_bac"/>
</dbReference>
<keyword evidence="10" id="KW-1185">Reference proteome</keyword>
<dbReference type="SUPFAM" id="SSF49584">
    <property type="entry name" value="Periplasmic chaperone C-domain"/>
    <property type="match status" value="1"/>
</dbReference>
<evidence type="ECO:0000313" key="10">
    <source>
        <dbReference type="Proteomes" id="UP001490940"/>
    </source>
</evidence>
<feature type="domain" description="Pili assembly chaperone C-terminal" evidence="8">
    <location>
        <begin position="179"/>
        <end position="236"/>
    </location>
</feature>
<dbReference type="Pfam" id="PF00345">
    <property type="entry name" value="PapD_N"/>
    <property type="match status" value="1"/>
</dbReference>
<organism evidence="9 10">
    <name type="scientific">Enterobacter quasihormaechei</name>
    <dbReference type="NCBI Taxonomy" id="2529382"/>
    <lineage>
        <taxon>Bacteria</taxon>
        <taxon>Pseudomonadati</taxon>
        <taxon>Pseudomonadota</taxon>
        <taxon>Gammaproteobacteria</taxon>
        <taxon>Enterobacterales</taxon>
        <taxon>Enterobacteriaceae</taxon>
        <taxon>Enterobacter</taxon>
    </lineage>
</organism>
<proteinExistence type="inferred from homology"/>
<dbReference type="RefSeq" id="WP_342697918.1">
    <property type="nucleotide sequence ID" value="NZ_JBCGUG010000006.1"/>
</dbReference>
<dbReference type="EMBL" id="JBCGUG010000006">
    <property type="protein sequence ID" value="MEM0705118.1"/>
    <property type="molecule type" value="Genomic_DNA"/>
</dbReference>
<protein>
    <submittedName>
        <fullName evidence="9">Molecular chaperone</fullName>
    </submittedName>
</protein>
<dbReference type="PROSITE" id="PS00635">
    <property type="entry name" value="PILI_CHAPERONE"/>
    <property type="match status" value="1"/>
</dbReference>
<evidence type="ECO:0000256" key="5">
    <source>
        <dbReference type="ARBA" id="ARBA00023186"/>
    </source>
</evidence>
<sequence>MRRQPLFSIMRKCVYPAKILLLFFLSTIMLQAQAGVVIGGTRFVYPEREKSISFSVRNPSDESYLIYTKVEPGGLWTGADAPHGVQSAFVATPQLFSLRPQRENTIRLIFTGGKLPENRETLFTLNVAAIPSANPHTTGVQTAVRSRFKLFYRPTGLTGNPDDAYQALRWSRNKNNVVVNNPTPYYITLYQLSLGGKRIADGGLVAPFSERALEGCPDPGVCQVRWQAINDYGRIMPVRSVLVPSLSFTE</sequence>
<keyword evidence="3" id="KW-0732">Signal</keyword>
<keyword evidence="4" id="KW-0574">Periplasm</keyword>
<dbReference type="InterPro" id="IPR008962">
    <property type="entry name" value="PapD-like_sf"/>
</dbReference>
<evidence type="ECO:0000259" key="8">
    <source>
        <dbReference type="Pfam" id="PF02753"/>
    </source>
</evidence>
<dbReference type="InterPro" id="IPR036316">
    <property type="entry name" value="Pili_assmbl_chap_C_dom_sf"/>
</dbReference>
<dbReference type="Gene3D" id="2.60.40.10">
    <property type="entry name" value="Immunoglobulins"/>
    <property type="match status" value="2"/>
</dbReference>
<keyword evidence="5 6" id="KW-0143">Chaperone</keyword>
<dbReference type="PANTHER" id="PTHR30251:SF1">
    <property type="entry name" value="FIMBRIAL CHAPARONE"/>
    <property type="match status" value="1"/>
</dbReference>
<dbReference type="InterPro" id="IPR016147">
    <property type="entry name" value="Pili_assmbl_chaperone_N"/>
</dbReference>
<evidence type="ECO:0000256" key="1">
    <source>
        <dbReference type="ARBA" id="ARBA00004418"/>
    </source>
</evidence>
<evidence type="ECO:0000313" key="9">
    <source>
        <dbReference type="EMBL" id="MEM0705118.1"/>
    </source>
</evidence>
<comment type="subcellular location">
    <subcellularLocation>
        <location evidence="1 6">Periplasm</location>
    </subcellularLocation>
</comment>
<evidence type="ECO:0000259" key="7">
    <source>
        <dbReference type="Pfam" id="PF00345"/>
    </source>
</evidence>
<accession>A0ABU9PKC3</accession>
<dbReference type="InterPro" id="IPR050643">
    <property type="entry name" value="Periplasmic_pilus_chap"/>
</dbReference>
<dbReference type="SUPFAM" id="SSF49354">
    <property type="entry name" value="PapD-like"/>
    <property type="match status" value="1"/>
</dbReference>
<feature type="domain" description="Pili assembly chaperone N-terminal" evidence="7">
    <location>
        <begin position="35"/>
        <end position="157"/>
    </location>
</feature>
<comment type="caution">
    <text evidence="9">The sequence shown here is derived from an EMBL/GenBank/DDBJ whole genome shotgun (WGS) entry which is preliminary data.</text>
</comment>
<name>A0ABU9PKC3_9ENTR</name>
<evidence type="ECO:0000256" key="6">
    <source>
        <dbReference type="RuleBase" id="RU003918"/>
    </source>
</evidence>
<dbReference type="InterPro" id="IPR013783">
    <property type="entry name" value="Ig-like_fold"/>
</dbReference>
<dbReference type="InterPro" id="IPR016148">
    <property type="entry name" value="Pili_assmbl_chaperone_C"/>
</dbReference>
<evidence type="ECO:0000256" key="2">
    <source>
        <dbReference type="ARBA" id="ARBA00007399"/>
    </source>
</evidence>
<gene>
    <name evidence="9" type="ORF">AAGT82_11865</name>
</gene>
<evidence type="ECO:0000256" key="4">
    <source>
        <dbReference type="ARBA" id="ARBA00022764"/>
    </source>
</evidence>
<dbReference type="Proteomes" id="UP001490940">
    <property type="component" value="Unassembled WGS sequence"/>
</dbReference>
<reference evidence="9 10" key="1">
    <citation type="submission" date="2024-04" db="EMBL/GenBank/DDBJ databases">
        <title>Draft genome sequence of a multidrug-resistant Enterobacter quasihormaechei Hakim RU_CBWE strain isolated from pond surface water at the University of Rajshahi in Bangladesh.</title>
        <authorList>
            <person name="Raihan J."/>
            <person name="Islam M.S."/>
            <person name="Khan M.U."/>
            <person name="Romance M."/>
            <person name="Haque M.H."/>
        </authorList>
    </citation>
    <scope>NUCLEOTIDE SEQUENCE [LARGE SCALE GENOMIC DNA]</scope>
    <source>
        <strain evidence="9 10">Hakim RU_CBWE</strain>
    </source>
</reference>